<evidence type="ECO:0000256" key="1">
    <source>
        <dbReference type="ARBA" id="ARBA00023015"/>
    </source>
</evidence>
<dbReference type="EMBL" id="CP001997">
    <property type="protein sequence ID" value="ADE56566.1"/>
    <property type="molecule type" value="Genomic_DNA"/>
</dbReference>
<dbReference type="InterPro" id="IPR028082">
    <property type="entry name" value="Peripla_BP_I"/>
</dbReference>
<evidence type="ECO:0000259" key="4">
    <source>
        <dbReference type="PROSITE" id="PS50932"/>
    </source>
</evidence>
<dbReference type="eggNOG" id="COG1609">
    <property type="taxonomic scope" value="Bacteria"/>
</dbReference>
<dbReference type="PANTHER" id="PTHR30146:SF109">
    <property type="entry name" value="HTH-TYPE TRANSCRIPTIONAL REGULATOR GALS"/>
    <property type="match status" value="1"/>
</dbReference>
<evidence type="ECO:0000256" key="3">
    <source>
        <dbReference type="ARBA" id="ARBA00023163"/>
    </source>
</evidence>
<dbReference type="CDD" id="cd01392">
    <property type="entry name" value="HTH_LacI"/>
    <property type="match status" value="1"/>
</dbReference>
<dbReference type="OrthoDB" id="4810at2"/>
<evidence type="ECO:0000256" key="2">
    <source>
        <dbReference type="ARBA" id="ARBA00023125"/>
    </source>
</evidence>
<gene>
    <name evidence="5" type="ordered locus">Amico_0424</name>
</gene>
<keyword evidence="6" id="KW-1185">Reference proteome</keyword>
<dbReference type="Pfam" id="PF00356">
    <property type="entry name" value="LacI"/>
    <property type="match status" value="1"/>
</dbReference>
<protein>
    <submittedName>
        <fullName evidence="5">Transcriptional regulator, LacI family</fullName>
    </submittedName>
</protein>
<reference evidence="5 6" key="1">
    <citation type="journal article" date="2010" name="Stand. Genomic Sci.">
        <title>Complete genome sequence of Aminobacterium colombiense type strain (ALA-1).</title>
        <authorList>
            <person name="Chertkov O."/>
            <person name="Sikorski J."/>
            <person name="Brambilla E."/>
            <person name="Lapidus A."/>
            <person name="Copeland A."/>
            <person name="Glavina Del Rio T."/>
            <person name="Nolan M."/>
            <person name="Lucas S."/>
            <person name="Tice H."/>
            <person name="Cheng J.F."/>
            <person name="Han C."/>
            <person name="Detter J.C."/>
            <person name="Bruce D."/>
            <person name="Tapia R."/>
            <person name="Goodwin L."/>
            <person name="Pitluck S."/>
            <person name="Liolios K."/>
            <person name="Ivanova N."/>
            <person name="Mavromatis K."/>
            <person name="Ovchinnikova G."/>
            <person name="Pati A."/>
            <person name="Chen A."/>
            <person name="Palaniappan K."/>
            <person name="Land M."/>
            <person name="Hauser L."/>
            <person name="Chang Y.J."/>
            <person name="Jeffries C.D."/>
            <person name="Spring S."/>
            <person name="Rohde M."/>
            <person name="Goker M."/>
            <person name="Bristow J."/>
            <person name="Eisen J.A."/>
            <person name="Markowitz V."/>
            <person name="Hugenholtz P."/>
            <person name="Kyrpides N.C."/>
            <person name="Klenk H.P."/>
        </authorList>
    </citation>
    <scope>NUCLEOTIDE SEQUENCE [LARGE SCALE GENOMIC DNA]</scope>
    <source>
        <strain evidence="6">DSM 12261 / ALA-1</strain>
    </source>
</reference>
<keyword evidence="2" id="KW-0238">DNA-binding</keyword>
<dbReference type="SMART" id="SM00354">
    <property type="entry name" value="HTH_LACI"/>
    <property type="match status" value="1"/>
</dbReference>
<name>D5EDD4_AMICL</name>
<dbReference type="HOGENOM" id="CLU_1015401_0_0_0"/>
<dbReference type="GO" id="GO:0000976">
    <property type="term" value="F:transcription cis-regulatory region binding"/>
    <property type="evidence" value="ECO:0007669"/>
    <property type="project" value="TreeGrafter"/>
</dbReference>
<dbReference type="STRING" id="572547.Amico_0424"/>
<dbReference type="InterPro" id="IPR010982">
    <property type="entry name" value="Lambda_DNA-bd_dom_sf"/>
</dbReference>
<dbReference type="GO" id="GO:0003700">
    <property type="term" value="F:DNA-binding transcription factor activity"/>
    <property type="evidence" value="ECO:0007669"/>
    <property type="project" value="TreeGrafter"/>
</dbReference>
<dbReference type="Gene3D" id="1.10.260.40">
    <property type="entry name" value="lambda repressor-like DNA-binding domains"/>
    <property type="match status" value="1"/>
</dbReference>
<dbReference type="PROSITE" id="PS50932">
    <property type="entry name" value="HTH_LACI_2"/>
    <property type="match status" value="1"/>
</dbReference>
<keyword evidence="3" id="KW-0804">Transcription</keyword>
<keyword evidence="1" id="KW-0805">Transcription regulation</keyword>
<accession>D5EDD4</accession>
<dbReference type="SUPFAM" id="SSF47413">
    <property type="entry name" value="lambda repressor-like DNA-binding domains"/>
    <property type="match status" value="1"/>
</dbReference>
<dbReference type="Gene3D" id="3.40.50.2300">
    <property type="match status" value="1"/>
</dbReference>
<dbReference type="AlphaFoldDB" id="D5EDD4"/>
<feature type="domain" description="HTH lacI-type" evidence="4">
    <location>
        <begin position="3"/>
        <end position="57"/>
    </location>
</feature>
<dbReference type="KEGG" id="aco:Amico_0424"/>
<sequence>MKVKMEDVAKLANVNKATVSRALKGDSRISASTRERVWKAAKALGYQPDAVARGLSSNRTGLLGVVFVDLSQPWVGSFLSGLDRVASKQSYSLLVKCSGQGPSQKNVVARDLLSRNVDGIIWIAGAVPDLSFDGPLVAVGSENPRGFSVLIDVERGAQKLQKIAKGRVCEVRSGSAPFFRDIASFLKGPSLKTLPPLYVVDSSHDIPISGGGENVVLCGYPNVARLLKSYCLDWPAFELGAIAGRLSLNAIQEKGVRPEKVMVVPPLYSPEGDIVSL</sequence>
<dbReference type="Proteomes" id="UP000002366">
    <property type="component" value="Chromosome"/>
</dbReference>
<evidence type="ECO:0000313" key="5">
    <source>
        <dbReference type="EMBL" id="ADE56566.1"/>
    </source>
</evidence>
<proteinExistence type="predicted"/>
<dbReference type="InterPro" id="IPR000843">
    <property type="entry name" value="HTH_LacI"/>
</dbReference>
<dbReference type="SUPFAM" id="SSF53822">
    <property type="entry name" value="Periplasmic binding protein-like I"/>
    <property type="match status" value="1"/>
</dbReference>
<organism evidence="5 6">
    <name type="scientific">Aminobacterium colombiense (strain DSM 12261 / ALA-1)</name>
    <dbReference type="NCBI Taxonomy" id="572547"/>
    <lineage>
        <taxon>Bacteria</taxon>
        <taxon>Thermotogati</taxon>
        <taxon>Synergistota</taxon>
        <taxon>Synergistia</taxon>
        <taxon>Synergistales</taxon>
        <taxon>Aminobacteriaceae</taxon>
        <taxon>Aminobacterium</taxon>
    </lineage>
</organism>
<evidence type="ECO:0000313" key="6">
    <source>
        <dbReference type="Proteomes" id="UP000002366"/>
    </source>
</evidence>
<dbReference type="PANTHER" id="PTHR30146">
    <property type="entry name" value="LACI-RELATED TRANSCRIPTIONAL REPRESSOR"/>
    <property type="match status" value="1"/>
</dbReference>